<proteinExistence type="predicted"/>
<protein>
    <submittedName>
        <fullName evidence="2">Uncharacterized protein</fullName>
    </submittedName>
</protein>
<organism evidence="2 3">
    <name type="scientific">Methanocella arvoryzae (strain DSM 22066 / NBRC 105507 / MRE50)</name>
    <dbReference type="NCBI Taxonomy" id="351160"/>
    <lineage>
        <taxon>Archaea</taxon>
        <taxon>Methanobacteriati</taxon>
        <taxon>Methanobacteriota</taxon>
        <taxon>Stenosarchaea group</taxon>
        <taxon>Methanomicrobia</taxon>
        <taxon>Methanocellales</taxon>
        <taxon>Methanocellaceae</taxon>
        <taxon>Methanocella</taxon>
    </lineage>
</organism>
<dbReference type="EMBL" id="AM114193">
    <property type="protein sequence ID" value="CAJ37418.1"/>
    <property type="molecule type" value="Genomic_DNA"/>
</dbReference>
<dbReference type="AlphaFoldDB" id="Q0W2H5"/>
<dbReference type="RefSeq" id="WP_012035163.1">
    <property type="nucleotide sequence ID" value="NC_009464.1"/>
</dbReference>
<feature type="transmembrane region" description="Helical" evidence="1">
    <location>
        <begin position="80"/>
        <end position="104"/>
    </location>
</feature>
<name>Q0W2H5_METAR</name>
<sequence length="105" mass="11766">MDRSFFDNGLLWLMLIAIAAICILFFYVGVTGMASATVTYDSWAEQAYAIAGYLMYLLIPLMLLSLALDNIIISRVLEWTTAILMIAVVADIAMLTVLYLIAYWL</sequence>
<feature type="transmembrane region" description="Helical" evidence="1">
    <location>
        <begin position="9"/>
        <end position="28"/>
    </location>
</feature>
<keyword evidence="1" id="KW-1133">Transmembrane helix</keyword>
<reference evidence="2 3" key="1">
    <citation type="journal article" date="2006" name="Science">
        <title>Genome of rice cluster I archaea -- the key methane producers in the rice rhizosphere.</title>
        <authorList>
            <person name="Erkel C."/>
            <person name="Kube M."/>
            <person name="Reinhardt R."/>
            <person name="Liesack W."/>
        </authorList>
    </citation>
    <scope>NUCLEOTIDE SEQUENCE [LARGE SCALE GENOMIC DNA]</scope>
    <source>
        <strain evidence="3">DSM 22066 / NBRC 105507 / MRE50</strain>
    </source>
</reference>
<gene>
    <name evidence="2" type="ORF">RCIX2321</name>
</gene>
<evidence type="ECO:0000313" key="2">
    <source>
        <dbReference type="EMBL" id="CAJ37418.1"/>
    </source>
</evidence>
<dbReference type="Proteomes" id="UP000000663">
    <property type="component" value="Chromosome"/>
</dbReference>
<keyword evidence="1" id="KW-0812">Transmembrane</keyword>
<dbReference type="GeneID" id="5143687"/>
<evidence type="ECO:0000313" key="3">
    <source>
        <dbReference type="Proteomes" id="UP000000663"/>
    </source>
</evidence>
<feature type="transmembrane region" description="Helical" evidence="1">
    <location>
        <begin position="48"/>
        <end position="68"/>
    </location>
</feature>
<dbReference type="KEGG" id="rci:RCIX2321"/>
<keyword evidence="1" id="KW-0472">Membrane</keyword>
<accession>Q0W2H5</accession>
<evidence type="ECO:0000256" key="1">
    <source>
        <dbReference type="SAM" id="Phobius"/>
    </source>
</evidence>
<keyword evidence="3" id="KW-1185">Reference proteome</keyword>